<feature type="binding site" evidence="8">
    <location>
        <position position="186"/>
    </location>
    <ligand>
        <name>deamido-NAD(+)</name>
        <dbReference type="ChEBI" id="CHEBI:58437"/>
        <note>ligand shared between two neighboring subunits</note>
    </ligand>
</feature>
<feature type="binding site" evidence="8">
    <location>
        <position position="171"/>
    </location>
    <ligand>
        <name>Mg(2+)</name>
        <dbReference type="ChEBI" id="CHEBI:18420"/>
    </ligand>
</feature>
<dbReference type="PANTHER" id="PTHR23090">
    <property type="entry name" value="NH 3 /GLUTAMINE-DEPENDENT NAD + SYNTHETASE"/>
    <property type="match status" value="1"/>
</dbReference>
<protein>
    <recommendedName>
        <fullName evidence="8 10">NH(3)-dependent NAD(+) synthetase</fullName>
        <ecNumber evidence="8 10">6.3.1.5</ecNumber>
    </recommendedName>
</protein>
<feature type="binding site" evidence="8">
    <location>
        <position position="166"/>
    </location>
    <ligand>
        <name>ATP</name>
        <dbReference type="ChEBI" id="CHEBI:30616"/>
    </ligand>
</feature>
<gene>
    <name evidence="8 12" type="primary">nadE</name>
    <name evidence="12" type="ORF">IFO68_00715</name>
</gene>
<dbReference type="EMBL" id="JACYTP010000001">
    <property type="protein sequence ID" value="MBD8511220.1"/>
    <property type="molecule type" value="Genomic_DNA"/>
</dbReference>
<evidence type="ECO:0000313" key="13">
    <source>
        <dbReference type="Proteomes" id="UP000649768"/>
    </source>
</evidence>
<dbReference type="InterPro" id="IPR014729">
    <property type="entry name" value="Rossmann-like_a/b/a_fold"/>
</dbReference>
<dbReference type="CDD" id="cd00553">
    <property type="entry name" value="NAD_synthase"/>
    <property type="match status" value="1"/>
</dbReference>
<comment type="catalytic activity">
    <reaction evidence="8 10">
        <text>deamido-NAD(+) + NH4(+) + ATP = AMP + diphosphate + NAD(+) + H(+)</text>
        <dbReference type="Rhea" id="RHEA:21188"/>
        <dbReference type="ChEBI" id="CHEBI:15378"/>
        <dbReference type="ChEBI" id="CHEBI:28938"/>
        <dbReference type="ChEBI" id="CHEBI:30616"/>
        <dbReference type="ChEBI" id="CHEBI:33019"/>
        <dbReference type="ChEBI" id="CHEBI:57540"/>
        <dbReference type="ChEBI" id="CHEBI:58437"/>
        <dbReference type="ChEBI" id="CHEBI:456215"/>
        <dbReference type="EC" id="6.3.1.5"/>
    </reaction>
</comment>
<feature type="binding site" description="in other chain" evidence="8">
    <location>
        <position position="179"/>
    </location>
    <ligand>
        <name>deamido-NAD(+)</name>
        <dbReference type="ChEBI" id="CHEBI:58437"/>
        <note>ligand shared between two neighboring subunits</note>
    </ligand>
</feature>
<evidence type="ECO:0000256" key="7">
    <source>
        <dbReference type="ARBA" id="ARBA00023027"/>
    </source>
</evidence>
<feature type="binding site" description="in other chain" evidence="8">
    <location>
        <begin position="266"/>
        <end position="267"/>
    </location>
    <ligand>
        <name>deamido-NAD(+)</name>
        <dbReference type="ChEBI" id="CHEBI:58437"/>
        <note>ligand shared between two neighboring subunits</note>
    </ligand>
</feature>
<dbReference type="PANTHER" id="PTHR23090:SF7">
    <property type="entry name" value="NH(3)-DEPENDENT NAD(+) SYNTHETASE"/>
    <property type="match status" value="1"/>
</dbReference>
<sequence>MEQLIRAEMQVLPVIDAEFEVQRRVAFIQHKLKQAHCRSLVLGISGGVDSTTCGRLAQLAVDGLNAESASQNYQFIAVRLPYGQQQDEDEAQQALQFIRPTHSVSVNIKPGVDGTHAATLDALSGTGVIPQDDAKVDFVKGNVKARTRMVAQYEIAGLVGGLVLGTDHSAENITGFYTKWGDGACDLAPLFGLSKRQVRQIADFLGAPQALVHKVPTADLECLTPQKTDEEALQLTYDEIDDFLEGKTVSNSVKEKLISIYNATQHKRQPIPTIYDQD</sequence>
<keyword evidence="4 8" id="KW-0547">Nucleotide-binding</keyword>
<dbReference type="InterPro" id="IPR022310">
    <property type="entry name" value="NAD/GMP_synthase"/>
</dbReference>
<dbReference type="RefSeq" id="WP_192013787.1">
    <property type="nucleotide sequence ID" value="NZ_JACYTP010000001.1"/>
</dbReference>
<proteinExistence type="inferred from homology"/>
<feature type="binding site" evidence="8">
    <location>
        <begin position="43"/>
        <end position="50"/>
    </location>
    <ligand>
        <name>ATP</name>
        <dbReference type="ChEBI" id="CHEBI:30616"/>
    </ligand>
</feature>
<keyword evidence="6 8" id="KW-0460">Magnesium</keyword>
<dbReference type="EC" id="6.3.1.5" evidence="8 10"/>
<dbReference type="HAMAP" id="MF_00193">
    <property type="entry name" value="NadE_ammonia_dep"/>
    <property type="match status" value="1"/>
</dbReference>
<comment type="function">
    <text evidence="8">Catalyzes the ATP-dependent amidation of deamido-NAD to form NAD. Uses ammonia as a nitrogen source.</text>
</comment>
<name>A0ABR9BHN0_9GAMM</name>
<keyword evidence="7 8" id="KW-0520">NAD</keyword>
<feature type="domain" description="NAD/GMP synthase" evidence="11">
    <location>
        <begin position="21"/>
        <end position="270"/>
    </location>
</feature>
<evidence type="ECO:0000256" key="8">
    <source>
        <dbReference type="HAMAP-Rule" id="MF_00193"/>
    </source>
</evidence>
<dbReference type="NCBIfam" id="TIGR00552">
    <property type="entry name" value="nadE"/>
    <property type="match status" value="1"/>
</dbReference>
<dbReference type="SUPFAM" id="SSF52402">
    <property type="entry name" value="Adenine nucleotide alpha hydrolases-like"/>
    <property type="match status" value="1"/>
</dbReference>
<dbReference type="NCBIfam" id="NF001979">
    <property type="entry name" value="PRK00768.1"/>
    <property type="match status" value="1"/>
</dbReference>
<comment type="subunit">
    <text evidence="8">Homodimer.</text>
</comment>
<keyword evidence="2 8" id="KW-0436">Ligase</keyword>
<feature type="binding site" evidence="8">
    <location>
        <position position="49"/>
    </location>
    <ligand>
        <name>Mg(2+)</name>
        <dbReference type="ChEBI" id="CHEBI:18420"/>
    </ligand>
</feature>
<dbReference type="Pfam" id="PF02540">
    <property type="entry name" value="NAD_synthase"/>
    <property type="match status" value="1"/>
</dbReference>
<evidence type="ECO:0000256" key="9">
    <source>
        <dbReference type="RuleBase" id="RU003811"/>
    </source>
</evidence>
<keyword evidence="5 8" id="KW-0067">ATP-binding</keyword>
<evidence type="ECO:0000256" key="3">
    <source>
        <dbReference type="ARBA" id="ARBA00022723"/>
    </source>
</evidence>
<keyword evidence="3 8" id="KW-0479">Metal-binding</keyword>
<accession>A0ABR9BHN0</accession>
<feature type="binding site" evidence="8">
    <location>
        <position position="195"/>
    </location>
    <ligand>
        <name>ATP</name>
        <dbReference type="ChEBI" id="CHEBI:30616"/>
    </ligand>
</feature>
<evidence type="ECO:0000256" key="4">
    <source>
        <dbReference type="ARBA" id="ARBA00022741"/>
    </source>
</evidence>
<organism evidence="12 13">
    <name type="scientific">Photobacterium arenosum</name>
    <dbReference type="NCBI Taxonomy" id="2774143"/>
    <lineage>
        <taxon>Bacteria</taxon>
        <taxon>Pseudomonadati</taxon>
        <taxon>Pseudomonadota</taxon>
        <taxon>Gammaproteobacteria</taxon>
        <taxon>Vibrionales</taxon>
        <taxon>Vibrionaceae</taxon>
        <taxon>Photobacterium</taxon>
    </lineage>
</organism>
<dbReference type="InterPro" id="IPR022926">
    <property type="entry name" value="NH(3)-dep_NAD(+)_synth"/>
</dbReference>
<dbReference type="GO" id="GO:0008795">
    <property type="term" value="F:NAD+ synthase activity"/>
    <property type="evidence" value="ECO:0007669"/>
    <property type="project" value="UniProtKB-EC"/>
</dbReference>
<evidence type="ECO:0000256" key="6">
    <source>
        <dbReference type="ARBA" id="ARBA00022842"/>
    </source>
</evidence>
<dbReference type="InterPro" id="IPR003694">
    <property type="entry name" value="NAD_synthase"/>
</dbReference>
<dbReference type="Gene3D" id="3.40.50.620">
    <property type="entry name" value="HUPs"/>
    <property type="match status" value="1"/>
</dbReference>
<keyword evidence="13" id="KW-1185">Reference proteome</keyword>
<comment type="pathway">
    <text evidence="8">Cofactor biosynthesis; NAD(+) biosynthesis; NAD(+) from deamido-NAD(+) (ammonia route): step 1/1.</text>
</comment>
<comment type="caution">
    <text evidence="12">The sequence shown here is derived from an EMBL/GenBank/DDBJ whole genome shotgun (WGS) entry which is preliminary data.</text>
</comment>
<evidence type="ECO:0000256" key="1">
    <source>
        <dbReference type="ARBA" id="ARBA00005859"/>
    </source>
</evidence>
<evidence type="ECO:0000256" key="10">
    <source>
        <dbReference type="RuleBase" id="RU003812"/>
    </source>
</evidence>
<feature type="binding site" evidence="8">
    <location>
        <position position="217"/>
    </location>
    <ligand>
        <name>ATP</name>
        <dbReference type="ChEBI" id="CHEBI:30616"/>
    </ligand>
</feature>
<evidence type="ECO:0000259" key="11">
    <source>
        <dbReference type="Pfam" id="PF02540"/>
    </source>
</evidence>
<feature type="binding site" description="in other chain" evidence="8">
    <location>
        <position position="146"/>
    </location>
    <ligand>
        <name>deamido-NAD(+)</name>
        <dbReference type="ChEBI" id="CHEBI:58437"/>
        <note>ligand shared between two neighboring subunits</note>
    </ligand>
</feature>
<reference evidence="12 13" key="1">
    <citation type="submission" date="2020-09" db="EMBL/GenBank/DDBJ databases">
        <title>Photobacterium sp. CAU 1568 isolated from sand of Sido Beach.</title>
        <authorList>
            <person name="Kim W."/>
        </authorList>
    </citation>
    <scope>NUCLEOTIDE SEQUENCE [LARGE SCALE GENOMIC DNA]</scope>
    <source>
        <strain evidence="12 13">CAU 1568</strain>
    </source>
</reference>
<evidence type="ECO:0000256" key="5">
    <source>
        <dbReference type="ARBA" id="ARBA00022840"/>
    </source>
</evidence>
<evidence type="ECO:0000256" key="2">
    <source>
        <dbReference type="ARBA" id="ARBA00022598"/>
    </source>
</evidence>
<dbReference type="Proteomes" id="UP000649768">
    <property type="component" value="Unassembled WGS sequence"/>
</dbReference>
<comment type="similarity">
    <text evidence="1 8 9">Belongs to the NAD synthetase family.</text>
</comment>
<evidence type="ECO:0000313" key="12">
    <source>
        <dbReference type="EMBL" id="MBD8511220.1"/>
    </source>
</evidence>